<keyword evidence="2" id="KW-1185">Reference proteome</keyword>
<proteinExistence type="predicted"/>
<sequence length="110" mass="11869">MEYGYLSGAGGGFDGGCLGSGGGELSWGELASCGQMSQAAYRYQGMRYQPPPPQCARPQDAAMRNHHIFPPAMNLQQGRYVDIGCGTSGVHKGYAQGMQMIQNEEIQYEL</sequence>
<dbReference type="Proteomes" id="UP000838756">
    <property type="component" value="Unassembled WGS sequence"/>
</dbReference>
<evidence type="ECO:0000313" key="1">
    <source>
        <dbReference type="EMBL" id="CAH2269236.1"/>
    </source>
</evidence>
<organism evidence="1 2">
    <name type="scientific">Pararge aegeria aegeria</name>
    <dbReference type="NCBI Taxonomy" id="348720"/>
    <lineage>
        <taxon>Eukaryota</taxon>
        <taxon>Metazoa</taxon>
        <taxon>Ecdysozoa</taxon>
        <taxon>Arthropoda</taxon>
        <taxon>Hexapoda</taxon>
        <taxon>Insecta</taxon>
        <taxon>Pterygota</taxon>
        <taxon>Neoptera</taxon>
        <taxon>Endopterygota</taxon>
        <taxon>Lepidoptera</taxon>
        <taxon>Glossata</taxon>
        <taxon>Ditrysia</taxon>
        <taxon>Papilionoidea</taxon>
        <taxon>Nymphalidae</taxon>
        <taxon>Satyrinae</taxon>
        <taxon>Satyrini</taxon>
        <taxon>Parargina</taxon>
        <taxon>Pararge</taxon>
    </lineage>
</organism>
<dbReference type="EMBL" id="CAKXAJ010026503">
    <property type="protein sequence ID" value="CAH2269236.1"/>
    <property type="molecule type" value="Genomic_DNA"/>
</dbReference>
<dbReference type="AlphaFoldDB" id="A0A8S4SPU3"/>
<protein>
    <submittedName>
        <fullName evidence="1">Jg19193 protein</fullName>
    </submittedName>
</protein>
<evidence type="ECO:0000313" key="2">
    <source>
        <dbReference type="Proteomes" id="UP000838756"/>
    </source>
</evidence>
<dbReference type="OrthoDB" id="6159439at2759"/>
<accession>A0A8S4SPU3</accession>
<reference evidence="1" key="1">
    <citation type="submission" date="2022-03" db="EMBL/GenBank/DDBJ databases">
        <authorList>
            <person name="Lindestad O."/>
        </authorList>
    </citation>
    <scope>NUCLEOTIDE SEQUENCE</scope>
</reference>
<gene>
    <name evidence="1" type="primary">jg19193</name>
    <name evidence="1" type="ORF">PAEG_LOCUS27504</name>
</gene>
<name>A0A8S4SPU3_9NEOP</name>
<comment type="caution">
    <text evidence="1">The sequence shown here is derived from an EMBL/GenBank/DDBJ whole genome shotgun (WGS) entry which is preliminary data.</text>
</comment>